<evidence type="ECO:0000256" key="1">
    <source>
        <dbReference type="SAM" id="Phobius"/>
    </source>
</evidence>
<dbReference type="SUPFAM" id="SSF51905">
    <property type="entry name" value="FAD/NAD(P)-binding domain"/>
    <property type="match status" value="1"/>
</dbReference>
<evidence type="ECO:0000313" key="4">
    <source>
        <dbReference type="Proteomes" id="UP000219167"/>
    </source>
</evidence>
<dbReference type="EMBL" id="OBQD01000020">
    <property type="protein sequence ID" value="SOC46039.1"/>
    <property type="molecule type" value="Genomic_DNA"/>
</dbReference>
<dbReference type="GO" id="GO:0016491">
    <property type="term" value="F:oxidoreductase activity"/>
    <property type="evidence" value="ECO:0007669"/>
    <property type="project" value="InterPro"/>
</dbReference>
<evidence type="ECO:0000259" key="2">
    <source>
        <dbReference type="Pfam" id="PF01593"/>
    </source>
</evidence>
<dbReference type="Proteomes" id="UP000219167">
    <property type="component" value="Unassembled WGS sequence"/>
</dbReference>
<gene>
    <name evidence="3" type="ORF">SAMN05892877_12049</name>
</gene>
<dbReference type="Gene3D" id="3.30.70.1990">
    <property type="match status" value="1"/>
</dbReference>
<dbReference type="Pfam" id="PF01593">
    <property type="entry name" value="Amino_oxidase"/>
    <property type="match status" value="1"/>
</dbReference>
<evidence type="ECO:0000313" key="3">
    <source>
        <dbReference type="EMBL" id="SOC46039.1"/>
    </source>
</evidence>
<feature type="transmembrane region" description="Helical" evidence="1">
    <location>
        <begin position="16"/>
        <end position="33"/>
    </location>
</feature>
<accession>A0A285UW40</accession>
<keyword evidence="1" id="KW-1133">Transmembrane helix</keyword>
<dbReference type="AlphaFoldDB" id="A0A285UW40"/>
<sequence>MRVDRDLADVPRRRRVAVIGAGISGMSAAWLIGRSMDVVLYEAADRPGGHANTVSAPSRSGPIPVDTGFIVYNDRNYPNLVALFEHLRVPTQASDMSFAASLDGGAFEYSGSGIGGLLGQPGNVLRPRFWRMLSDTLRFYKEAPTALAREELASMTLGQYLAENHYSHAFVTDHLLPMGAAIWSTTARRMRDYPLHAFIRFFESHGLLALSDRPRWRTVTGGSREYVNRLIADFSGEIRLRSAVREVRREMGSVSVIDWRGNRDVFTDVVIATHADRALAMLADPLGQERELLGAIGYTANTAVLHTDERLMPRRKKVWSSWNYIGEPERDGERPLCVTYWMNRLQGIDPATPLFVTLNPHRDIPDERIIAEVGYDHPLFDTAALAARKELWRLQGRGGLWFCGAHFGSGFHEDGLQSGLSVAEAICGQRRPWSVENESGRIPSTASLAMAQ</sequence>
<dbReference type="PANTHER" id="PTHR42923">
    <property type="entry name" value="PROTOPORPHYRINOGEN OXIDASE"/>
    <property type="match status" value="1"/>
</dbReference>
<name>A0A285UW40_9HYPH</name>
<dbReference type="InterPro" id="IPR036188">
    <property type="entry name" value="FAD/NAD-bd_sf"/>
</dbReference>
<organism evidence="3 4">
    <name type="scientific">Rhizobium subbaraonis</name>
    <dbReference type="NCBI Taxonomy" id="908946"/>
    <lineage>
        <taxon>Bacteria</taxon>
        <taxon>Pseudomonadati</taxon>
        <taxon>Pseudomonadota</taxon>
        <taxon>Alphaproteobacteria</taxon>
        <taxon>Hyphomicrobiales</taxon>
        <taxon>Rhizobiaceae</taxon>
        <taxon>Rhizobium/Agrobacterium group</taxon>
        <taxon>Rhizobium</taxon>
    </lineage>
</organism>
<dbReference type="Gene3D" id="3.50.50.60">
    <property type="entry name" value="FAD/NAD(P)-binding domain"/>
    <property type="match status" value="1"/>
</dbReference>
<protein>
    <submittedName>
        <fullName evidence="3">Predicted NAD/FAD-binding protein</fullName>
    </submittedName>
</protein>
<dbReference type="FunFam" id="1.10.405.20:FF:000001">
    <property type="entry name" value="Amine oxidase"/>
    <property type="match status" value="1"/>
</dbReference>
<dbReference type="InterPro" id="IPR050464">
    <property type="entry name" value="Zeta_carotene_desat/Oxidored"/>
</dbReference>
<proteinExistence type="predicted"/>
<keyword evidence="4" id="KW-1185">Reference proteome</keyword>
<dbReference type="Gene3D" id="1.10.405.20">
    <property type="match status" value="1"/>
</dbReference>
<dbReference type="RefSeq" id="WP_097142455.1">
    <property type="nucleotide sequence ID" value="NZ_OBQD01000020.1"/>
</dbReference>
<dbReference type="PANTHER" id="PTHR42923:SF17">
    <property type="entry name" value="AMINE OXIDASE DOMAIN-CONTAINING PROTEIN"/>
    <property type="match status" value="1"/>
</dbReference>
<dbReference type="OrthoDB" id="20837at2"/>
<dbReference type="InterPro" id="IPR002937">
    <property type="entry name" value="Amino_oxidase"/>
</dbReference>
<keyword evidence="1" id="KW-0472">Membrane</keyword>
<reference evidence="3 4" key="1">
    <citation type="submission" date="2017-08" db="EMBL/GenBank/DDBJ databases">
        <authorList>
            <person name="de Groot N.N."/>
        </authorList>
    </citation>
    <scope>NUCLEOTIDE SEQUENCE [LARGE SCALE GENOMIC DNA]</scope>
    <source>
        <strain evidence="3 4">JC85</strain>
    </source>
</reference>
<feature type="domain" description="Amine oxidase" evidence="2">
    <location>
        <begin position="23"/>
        <end position="349"/>
    </location>
</feature>
<keyword evidence="1" id="KW-0812">Transmembrane</keyword>